<evidence type="ECO:0000256" key="1">
    <source>
        <dbReference type="ARBA" id="ARBA00006581"/>
    </source>
</evidence>
<sequence length="154" mass="17683">MAQKVQFYFQIISKFKNEKINLPRRQTFLSAGYDLESAIDVQILPRQTVLVPTGIKAFFDYDKVLCVYARSSLIKKNLMLSNGVGIIDSDYYNNTQNEGHIFVALYNLSDKNAVLIQKNERIAQCILQNFYLTKNDLASKRIRDNGFGSTNEKK</sequence>
<dbReference type="GO" id="GO:0006226">
    <property type="term" value="P:dUMP biosynthetic process"/>
    <property type="evidence" value="ECO:0007669"/>
    <property type="project" value="InterPro"/>
</dbReference>
<accession>A0A559KJX3</accession>
<reference evidence="7 8" key="1">
    <citation type="submission" date="2019-06" db="EMBL/GenBank/DDBJ databases">
        <title>Draft Genome Sequence of Candidatus Phytoplasma pini-Related Strain MDPP: A Resource for Comparative Genomics of Gymnosperm-infecting Phytoplasmas.</title>
        <authorList>
            <person name="Cai W."/>
            <person name="Costanzo S."/>
            <person name="Shao J."/>
            <person name="Zhao Y."/>
            <person name="Davis R."/>
        </authorList>
    </citation>
    <scope>NUCLEOTIDE SEQUENCE [LARGE SCALE GENOMIC DNA]</scope>
    <source>
        <strain evidence="7 8">MDPP</strain>
    </source>
</reference>
<proteinExistence type="inferred from homology"/>
<dbReference type="InterPro" id="IPR036157">
    <property type="entry name" value="dUTPase-like_sf"/>
</dbReference>
<dbReference type="GO" id="GO:0046081">
    <property type="term" value="P:dUTP catabolic process"/>
    <property type="evidence" value="ECO:0007669"/>
    <property type="project" value="InterPro"/>
</dbReference>
<dbReference type="RefSeq" id="WP_144658201.1">
    <property type="nucleotide sequence ID" value="NZ_VIAE01000001.1"/>
</dbReference>
<dbReference type="Proteomes" id="UP000320078">
    <property type="component" value="Unassembled WGS sequence"/>
</dbReference>
<keyword evidence="3 7" id="KW-0378">Hydrolase</keyword>
<comment type="catalytic activity">
    <reaction evidence="5">
        <text>dUTP + H2O = dUMP + diphosphate + H(+)</text>
        <dbReference type="Rhea" id="RHEA:10248"/>
        <dbReference type="ChEBI" id="CHEBI:15377"/>
        <dbReference type="ChEBI" id="CHEBI:15378"/>
        <dbReference type="ChEBI" id="CHEBI:33019"/>
        <dbReference type="ChEBI" id="CHEBI:61555"/>
        <dbReference type="ChEBI" id="CHEBI:246422"/>
        <dbReference type="EC" id="3.6.1.23"/>
    </reaction>
</comment>
<dbReference type="InterPro" id="IPR029054">
    <property type="entry name" value="dUTPase-like"/>
</dbReference>
<dbReference type="PANTHER" id="PTHR11241">
    <property type="entry name" value="DEOXYURIDINE 5'-TRIPHOSPHATE NUCLEOTIDOHYDROLASE"/>
    <property type="match status" value="1"/>
</dbReference>
<dbReference type="GO" id="GO:0004170">
    <property type="term" value="F:dUTP diphosphatase activity"/>
    <property type="evidence" value="ECO:0007669"/>
    <property type="project" value="UniProtKB-EC"/>
</dbReference>
<dbReference type="CDD" id="cd07557">
    <property type="entry name" value="trimeric_dUTPase"/>
    <property type="match status" value="1"/>
</dbReference>
<organism evidence="7 8">
    <name type="scientific">Candidatus Phytoplasma pini</name>
    <dbReference type="NCBI Taxonomy" id="267362"/>
    <lineage>
        <taxon>Bacteria</taxon>
        <taxon>Bacillati</taxon>
        <taxon>Mycoplasmatota</taxon>
        <taxon>Mollicutes</taxon>
        <taxon>Acholeplasmatales</taxon>
        <taxon>Acholeplasmataceae</taxon>
        <taxon>Candidatus Phytoplasma</taxon>
    </lineage>
</organism>
<evidence type="ECO:0000256" key="2">
    <source>
        <dbReference type="ARBA" id="ARBA00012379"/>
    </source>
</evidence>
<gene>
    <name evidence="7" type="primary">dut</name>
    <name evidence="7" type="ORF">MDPP_0048</name>
</gene>
<feature type="domain" description="dUTPase-like" evidence="6">
    <location>
        <begin position="19"/>
        <end position="150"/>
    </location>
</feature>
<keyword evidence="4" id="KW-0546">Nucleotide metabolism</keyword>
<dbReference type="EMBL" id="VIAE01000001">
    <property type="protein sequence ID" value="TVY12432.1"/>
    <property type="molecule type" value="Genomic_DNA"/>
</dbReference>
<protein>
    <recommendedName>
        <fullName evidence="2">dUTP diphosphatase</fullName>
        <ecNumber evidence="2">3.6.1.23</ecNumber>
    </recommendedName>
</protein>
<dbReference type="PANTHER" id="PTHR11241:SF0">
    <property type="entry name" value="DEOXYURIDINE 5'-TRIPHOSPHATE NUCLEOTIDOHYDROLASE"/>
    <property type="match status" value="1"/>
</dbReference>
<evidence type="ECO:0000256" key="4">
    <source>
        <dbReference type="ARBA" id="ARBA00023080"/>
    </source>
</evidence>
<dbReference type="GO" id="GO:0000287">
    <property type="term" value="F:magnesium ion binding"/>
    <property type="evidence" value="ECO:0007669"/>
    <property type="project" value="InterPro"/>
</dbReference>
<evidence type="ECO:0000259" key="6">
    <source>
        <dbReference type="Pfam" id="PF00692"/>
    </source>
</evidence>
<evidence type="ECO:0000256" key="3">
    <source>
        <dbReference type="ARBA" id="ARBA00022801"/>
    </source>
</evidence>
<evidence type="ECO:0000313" key="7">
    <source>
        <dbReference type="EMBL" id="TVY12432.1"/>
    </source>
</evidence>
<evidence type="ECO:0000256" key="5">
    <source>
        <dbReference type="ARBA" id="ARBA00047686"/>
    </source>
</evidence>
<comment type="similarity">
    <text evidence="1">Belongs to the dUTPase family.</text>
</comment>
<evidence type="ECO:0000313" key="8">
    <source>
        <dbReference type="Proteomes" id="UP000320078"/>
    </source>
</evidence>
<dbReference type="SUPFAM" id="SSF51283">
    <property type="entry name" value="dUTPase-like"/>
    <property type="match status" value="1"/>
</dbReference>
<dbReference type="InterPro" id="IPR008181">
    <property type="entry name" value="dUTPase"/>
</dbReference>
<dbReference type="EC" id="3.6.1.23" evidence="2"/>
<dbReference type="AlphaFoldDB" id="A0A559KJX3"/>
<dbReference type="OrthoDB" id="9809956at2"/>
<dbReference type="Gene3D" id="2.70.40.10">
    <property type="match status" value="1"/>
</dbReference>
<name>A0A559KJX3_9MOLU</name>
<dbReference type="Pfam" id="PF00692">
    <property type="entry name" value="dUTPase"/>
    <property type="match status" value="1"/>
</dbReference>
<dbReference type="InterPro" id="IPR033704">
    <property type="entry name" value="dUTPase_trimeric"/>
</dbReference>
<comment type="caution">
    <text evidence="7">The sequence shown here is derived from an EMBL/GenBank/DDBJ whole genome shotgun (WGS) entry which is preliminary data.</text>
</comment>
<keyword evidence="8" id="KW-1185">Reference proteome</keyword>